<dbReference type="AlphaFoldDB" id="A0A2I4DAZ5"/>
<gene>
    <name evidence="2" type="primary">LOC106536648</name>
</gene>
<dbReference type="STRING" id="52670.A0A2I4DAZ5"/>
<protein>
    <submittedName>
        <fullName evidence="2">Uncharacterized protein LOC106536648</fullName>
    </submittedName>
</protein>
<dbReference type="GeneID" id="106536648"/>
<dbReference type="RefSeq" id="XP_013889416.1">
    <property type="nucleotide sequence ID" value="XM_014033962.1"/>
</dbReference>
<keyword evidence="1" id="KW-1185">Reference proteome</keyword>
<evidence type="ECO:0000313" key="1">
    <source>
        <dbReference type="Proteomes" id="UP000192220"/>
    </source>
</evidence>
<reference evidence="2" key="1">
    <citation type="submission" date="2025-08" db="UniProtKB">
        <authorList>
            <consortium name="RefSeq"/>
        </authorList>
    </citation>
    <scope>IDENTIFICATION</scope>
</reference>
<dbReference type="PANTHER" id="PTHR46888">
    <property type="entry name" value="ZINC KNUCKLE DOMAINCONTAINING PROTEIN-RELATED"/>
    <property type="match status" value="1"/>
</dbReference>
<evidence type="ECO:0000313" key="2">
    <source>
        <dbReference type="RefSeq" id="XP_013889416.1"/>
    </source>
</evidence>
<name>A0A2I4DAZ5_AUSLI</name>
<dbReference type="PANTHER" id="PTHR46888:SF13">
    <property type="entry name" value="RIBONUCLEASE H"/>
    <property type="match status" value="1"/>
</dbReference>
<dbReference type="Proteomes" id="UP000192220">
    <property type="component" value="Unplaced"/>
</dbReference>
<dbReference type="InParanoid" id="A0A2I4DAZ5"/>
<dbReference type="OrthoDB" id="8963689at2759"/>
<sequence length="309" mass="34458">MAQFDLKHFLECPSLDQLELCRKDDLSQIATHFSISCPKQLLKTELKNLVVERLVELKLIEFPEPSVAQPSVSATVPSAGPSEGGRKAVGKTQAVSHLPEVTKVSEGIETPYTLPRVDLSVGNSSAGSKAATRLKVRLARLQLEAQEKAQHRQFQLDMKRLEIEADTTVRLRQLELQTQAAAHVSAVPVNSTNGSVFSSDAAQNRPFDVARYVALVPEFREAEVDCYFSAFERIAQALQWPSEVWTILLQCKIKGKAQEVVASLPLVDTLDYEKVKAAILKAYELVPEAYRQRFRAFKKSPSQTYVEFT</sequence>
<accession>A0A2I4DAZ5</accession>
<proteinExistence type="predicted"/>
<dbReference type="KEGG" id="alim:106536648"/>
<feature type="non-terminal residue" evidence="2">
    <location>
        <position position="309"/>
    </location>
</feature>
<organism evidence="1 2">
    <name type="scientific">Austrofundulus limnaeus</name>
    <name type="common">Annual killifish</name>
    <dbReference type="NCBI Taxonomy" id="52670"/>
    <lineage>
        <taxon>Eukaryota</taxon>
        <taxon>Metazoa</taxon>
        <taxon>Chordata</taxon>
        <taxon>Craniata</taxon>
        <taxon>Vertebrata</taxon>
        <taxon>Euteleostomi</taxon>
        <taxon>Actinopterygii</taxon>
        <taxon>Neopterygii</taxon>
        <taxon>Teleostei</taxon>
        <taxon>Neoteleostei</taxon>
        <taxon>Acanthomorphata</taxon>
        <taxon>Ovalentaria</taxon>
        <taxon>Atherinomorphae</taxon>
        <taxon>Cyprinodontiformes</taxon>
        <taxon>Rivulidae</taxon>
        <taxon>Austrofundulus</taxon>
    </lineage>
</organism>